<dbReference type="Proteomes" id="UP000595437">
    <property type="component" value="Chromosome 7"/>
</dbReference>
<organism evidence="2 3">
    <name type="scientific">Caligus rogercresseyi</name>
    <name type="common">Sea louse</name>
    <dbReference type="NCBI Taxonomy" id="217165"/>
    <lineage>
        <taxon>Eukaryota</taxon>
        <taxon>Metazoa</taxon>
        <taxon>Ecdysozoa</taxon>
        <taxon>Arthropoda</taxon>
        <taxon>Crustacea</taxon>
        <taxon>Multicrustacea</taxon>
        <taxon>Hexanauplia</taxon>
        <taxon>Copepoda</taxon>
        <taxon>Siphonostomatoida</taxon>
        <taxon>Caligidae</taxon>
        <taxon>Caligus</taxon>
    </lineage>
</organism>
<dbReference type="EMBL" id="CP045896">
    <property type="protein sequence ID" value="QQP50873.1"/>
    <property type="molecule type" value="Genomic_DNA"/>
</dbReference>
<protein>
    <submittedName>
        <fullName evidence="2">Uncharacterized protein</fullName>
    </submittedName>
</protein>
<feature type="compositionally biased region" description="Low complexity" evidence="1">
    <location>
        <begin position="1"/>
        <end position="20"/>
    </location>
</feature>
<gene>
    <name evidence="2" type="ORF">FKW44_012021</name>
</gene>
<keyword evidence="3" id="KW-1185">Reference proteome</keyword>
<evidence type="ECO:0000256" key="1">
    <source>
        <dbReference type="SAM" id="MobiDB-lite"/>
    </source>
</evidence>
<evidence type="ECO:0000313" key="2">
    <source>
        <dbReference type="EMBL" id="QQP50873.1"/>
    </source>
</evidence>
<sequence length="109" mass="11914">MTYPSHSSSILPSAIPSSGSVSADYRDSTLKLHPKVPWTRQSRRRSLSGIALPQQTNEGVLSPSMFICKGSQFGNHLYSPNEPSILVSLEPWILKEDSLMASPLSLANM</sequence>
<reference evidence="3" key="1">
    <citation type="submission" date="2021-01" db="EMBL/GenBank/DDBJ databases">
        <title>Caligus Genome Assembly.</title>
        <authorList>
            <person name="Gallardo-Escarate C."/>
        </authorList>
    </citation>
    <scope>NUCLEOTIDE SEQUENCE [LARGE SCALE GENOMIC DNA]</scope>
</reference>
<proteinExistence type="predicted"/>
<feature type="region of interest" description="Disordered" evidence="1">
    <location>
        <begin position="1"/>
        <end position="26"/>
    </location>
</feature>
<evidence type="ECO:0000313" key="3">
    <source>
        <dbReference type="Proteomes" id="UP000595437"/>
    </source>
</evidence>
<dbReference type="AlphaFoldDB" id="A0A7T8K983"/>
<name>A0A7T8K983_CALRO</name>
<accession>A0A7T8K983</accession>